<gene>
    <name evidence="1" type="ORF">HDF14_004808</name>
</gene>
<evidence type="ECO:0000313" key="1">
    <source>
        <dbReference type="EMBL" id="MBB5331170.1"/>
    </source>
</evidence>
<dbReference type="RefSeq" id="WP_183981035.1">
    <property type="nucleotide sequence ID" value="NZ_JACHEB010000013.1"/>
</dbReference>
<protein>
    <submittedName>
        <fullName evidence="1">Uncharacterized protein</fullName>
    </submittedName>
</protein>
<sequence length="117" mass="13901">MEDTTEGLMDLLKEDKWEEWMVEEQTQFEKARKTYQYSQRMEFAASKILPSKVFVQGRDSFTALHDVTSNGLHGKTEEECLQIFDRCNLIFTHTFRILHQHRTEKDEFAAQLLALKR</sequence>
<proteinExistence type="predicted"/>
<dbReference type="EMBL" id="JACHEB010000013">
    <property type="protein sequence ID" value="MBB5331170.1"/>
    <property type="molecule type" value="Genomic_DNA"/>
</dbReference>
<organism evidence="1 2">
    <name type="scientific">Tunturiibacter gelidiferens</name>
    <dbReference type="NCBI Taxonomy" id="3069689"/>
    <lineage>
        <taxon>Bacteria</taxon>
        <taxon>Pseudomonadati</taxon>
        <taxon>Acidobacteriota</taxon>
        <taxon>Terriglobia</taxon>
        <taxon>Terriglobales</taxon>
        <taxon>Acidobacteriaceae</taxon>
        <taxon>Tunturiibacter</taxon>
    </lineage>
</organism>
<dbReference type="AlphaFoldDB" id="A0A9X0QJ40"/>
<accession>A0A9X0QJ40</accession>
<evidence type="ECO:0000313" key="2">
    <source>
        <dbReference type="Proteomes" id="UP000535182"/>
    </source>
</evidence>
<keyword evidence="2" id="KW-1185">Reference proteome</keyword>
<dbReference type="Proteomes" id="UP000535182">
    <property type="component" value="Unassembled WGS sequence"/>
</dbReference>
<reference evidence="1 2" key="1">
    <citation type="submission" date="2020-08" db="EMBL/GenBank/DDBJ databases">
        <title>Genomic Encyclopedia of Type Strains, Phase IV (KMG-V): Genome sequencing to study the core and pangenomes of soil and plant-associated prokaryotes.</title>
        <authorList>
            <person name="Whitman W."/>
        </authorList>
    </citation>
    <scope>NUCLEOTIDE SEQUENCE [LARGE SCALE GENOMIC DNA]</scope>
    <source>
        <strain evidence="1 2">X5P2</strain>
    </source>
</reference>
<comment type="caution">
    <text evidence="1">The sequence shown here is derived from an EMBL/GenBank/DDBJ whole genome shotgun (WGS) entry which is preliminary data.</text>
</comment>
<name>A0A9X0QJ40_9BACT</name>